<sequence length="457" mass="51035">MNTLVGKTIKGGGVAVSGQEASALSGPENYDYLDHFKPRSGLLGEVTLLQLYKAALTAGKAYTNHKHHHAHHFHHDDKLGEDDLRILGVDPAAAMQDAFQQGGDFPFLRNGQLTHSLPVQDLSAFRGNKNQFNPQINILNQSPFFSQSSEPSYSLQQMRLYKREPSKESGATPVPRTRVITTRVVRKPHKLPPAIRFNDEGDDIDEVEQYFEKLPSFKRETEEGRALSAGLPEPGKTPVKTTVKVTTGVEREKRSKDVKEEVVEEKREKRSASEDVEEEKVVVGEEKVVEKRSSTSEVDKVEETVGEREKRSGAEVKKDKDEVMSTQETANPKSKREESTDERNHKKRTALIGGVPFGVIPGADLSGLFSGEGYMLGQGGVRFDAVMQEHQQNPFLKEEQEAQMEPAEWEVRSIMAVCSGCSEDPFRKASIVSWRETPKKLFSGVLYIPASPECQRF</sequence>
<feature type="compositionally biased region" description="Basic and acidic residues" evidence="1">
    <location>
        <begin position="249"/>
        <end position="323"/>
    </location>
</feature>
<comment type="caution">
    <text evidence="2">The sequence shown here is derived from an EMBL/GenBank/DDBJ whole genome shotgun (WGS) entry which is preliminary data.</text>
</comment>
<accession>A0A482XL15</accession>
<keyword evidence="3" id="KW-1185">Reference proteome</keyword>
<dbReference type="STRING" id="195883.A0A482XL15"/>
<reference evidence="2 3" key="1">
    <citation type="journal article" date="2017" name="Gigascience">
        <title>Genome sequence of the small brown planthopper, Laodelphax striatellus.</title>
        <authorList>
            <person name="Zhu J."/>
            <person name="Jiang F."/>
            <person name="Wang X."/>
            <person name="Yang P."/>
            <person name="Bao Y."/>
            <person name="Zhao W."/>
            <person name="Wang W."/>
            <person name="Lu H."/>
            <person name="Wang Q."/>
            <person name="Cui N."/>
            <person name="Li J."/>
            <person name="Chen X."/>
            <person name="Luo L."/>
            <person name="Yu J."/>
            <person name="Kang L."/>
            <person name="Cui F."/>
        </authorList>
    </citation>
    <scope>NUCLEOTIDE SEQUENCE [LARGE SCALE GENOMIC DNA]</scope>
    <source>
        <strain evidence="2">Lst14</strain>
    </source>
</reference>
<feature type="region of interest" description="Disordered" evidence="1">
    <location>
        <begin position="218"/>
        <end position="347"/>
    </location>
</feature>
<dbReference type="InParanoid" id="A0A482XL15"/>
<proteinExistence type="predicted"/>
<feature type="compositionally biased region" description="Low complexity" evidence="1">
    <location>
        <begin position="232"/>
        <end position="248"/>
    </location>
</feature>
<evidence type="ECO:0000313" key="2">
    <source>
        <dbReference type="EMBL" id="RZF46354.1"/>
    </source>
</evidence>
<evidence type="ECO:0000256" key="1">
    <source>
        <dbReference type="SAM" id="MobiDB-lite"/>
    </source>
</evidence>
<dbReference type="OrthoDB" id="8793160at2759"/>
<evidence type="ECO:0000313" key="3">
    <source>
        <dbReference type="Proteomes" id="UP000291343"/>
    </source>
</evidence>
<gene>
    <name evidence="2" type="ORF">LSTR_LSTR014699</name>
</gene>
<feature type="compositionally biased region" description="Basic and acidic residues" evidence="1">
    <location>
        <begin position="334"/>
        <end position="344"/>
    </location>
</feature>
<dbReference type="EMBL" id="QKKF02006371">
    <property type="protein sequence ID" value="RZF46354.1"/>
    <property type="molecule type" value="Genomic_DNA"/>
</dbReference>
<name>A0A482XL15_LAOST</name>
<dbReference type="Proteomes" id="UP000291343">
    <property type="component" value="Unassembled WGS sequence"/>
</dbReference>
<dbReference type="AlphaFoldDB" id="A0A482XL15"/>
<protein>
    <submittedName>
        <fullName evidence="2">Uncharacterized protein</fullName>
    </submittedName>
</protein>
<organism evidence="2 3">
    <name type="scientific">Laodelphax striatellus</name>
    <name type="common">Small brown planthopper</name>
    <name type="synonym">Delphax striatella</name>
    <dbReference type="NCBI Taxonomy" id="195883"/>
    <lineage>
        <taxon>Eukaryota</taxon>
        <taxon>Metazoa</taxon>
        <taxon>Ecdysozoa</taxon>
        <taxon>Arthropoda</taxon>
        <taxon>Hexapoda</taxon>
        <taxon>Insecta</taxon>
        <taxon>Pterygota</taxon>
        <taxon>Neoptera</taxon>
        <taxon>Paraneoptera</taxon>
        <taxon>Hemiptera</taxon>
        <taxon>Auchenorrhyncha</taxon>
        <taxon>Fulgoroidea</taxon>
        <taxon>Delphacidae</taxon>
        <taxon>Criomorphinae</taxon>
        <taxon>Laodelphax</taxon>
    </lineage>
</organism>